<reference evidence="4" key="1">
    <citation type="submission" date="2020-05" db="EMBL/GenBank/DDBJ databases">
        <title>Frigoriglobus tundricola gen. nov., sp. nov., a psychrotolerant cellulolytic planctomycete of the family Gemmataceae with two divergent copies of 16S rRNA gene.</title>
        <authorList>
            <person name="Kulichevskaya I.S."/>
            <person name="Ivanova A.A."/>
            <person name="Naumoff D.G."/>
            <person name="Beletsky A.V."/>
            <person name="Rijpstra W.I.C."/>
            <person name="Sinninghe Damste J.S."/>
            <person name="Mardanov A.V."/>
            <person name="Ravin N.V."/>
            <person name="Dedysh S.N."/>
        </authorList>
    </citation>
    <scope>NUCLEOTIDE SEQUENCE [LARGE SCALE GENOMIC DNA]</scope>
    <source>
        <strain evidence="4">PL17</strain>
    </source>
</reference>
<feature type="region of interest" description="Disordered" evidence="1">
    <location>
        <begin position="210"/>
        <end position="229"/>
    </location>
</feature>
<organism evidence="3 4">
    <name type="scientific">Frigoriglobus tundricola</name>
    <dbReference type="NCBI Taxonomy" id="2774151"/>
    <lineage>
        <taxon>Bacteria</taxon>
        <taxon>Pseudomonadati</taxon>
        <taxon>Planctomycetota</taxon>
        <taxon>Planctomycetia</taxon>
        <taxon>Gemmatales</taxon>
        <taxon>Gemmataceae</taxon>
        <taxon>Frigoriglobus</taxon>
    </lineage>
</organism>
<accession>A0A6M5Z4J1</accession>
<dbReference type="Proteomes" id="UP000503447">
    <property type="component" value="Chromosome"/>
</dbReference>
<evidence type="ECO:0000313" key="4">
    <source>
        <dbReference type="Proteomes" id="UP000503447"/>
    </source>
</evidence>
<dbReference type="InterPro" id="IPR011990">
    <property type="entry name" value="TPR-like_helical_dom_sf"/>
</dbReference>
<dbReference type="AlphaFoldDB" id="A0A6M5Z4J1"/>
<feature type="region of interest" description="Disordered" evidence="1">
    <location>
        <begin position="238"/>
        <end position="259"/>
    </location>
</feature>
<feature type="domain" description="FHA" evidence="2">
    <location>
        <begin position="131"/>
        <end position="193"/>
    </location>
</feature>
<evidence type="ECO:0000259" key="2">
    <source>
        <dbReference type="Pfam" id="PF00498"/>
    </source>
</evidence>
<name>A0A6M5Z4J1_9BACT</name>
<dbReference type="Gene3D" id="1.25.40.10">
    <property type="entry name" value="Tetratricopeptide repeat domain"/>
    <property type="match status" value="1"/>
</dbReference>
<dbReference type="InterPro" id="IPR000253">
    <property type="entry name" value="FHA_dom"/>
</dbReference>
<evidence type="ECO:0000313" key="3">
    <source>
        <dbReference type="EMBL" id="QJX00411.1"/>
    </source>
</evidence>
<dbReference type="RefSeq" id="WP_171475162.1">
    <property type="nucleotide sequence ID" value="NZ_CP053452.2"/>
</dbReference>
<evidence type="ECO:0000256" key="1">
    <source>
        <dbReference type="SAM" id="MobiDB-lite"/>
    </source>
</evidence>
<dbReference type="EMBL" id="CP053452">
    <property type="protein sequence ID" value="QJX00411.1"/>
    <property type="molecule type" value="Genomic_DNA"/>
</dbReference>
<dbReference type="Pfam" id="PF00498">
    <property type="entry name" value="FHA"/>
    <property type="match status" value="1"/>
</dbReference>
<dbReference type="Gene3D" id="2.60.200.20">
    <property type="match status" value="1"/>
</dbReference>
<protein>
    <recommendedName>
        <fullName evidence="2">FHA domain-containing protein</fullName>
    </recommendedName>
</protein>
<keyword evidence="4" id="KW-1185">Reference proteome</keyword>
<sequence>MDLHLQNVRTGDTIKLAPDRTLIGTAEHATLRTAEDGPYLAALAVSYPSGWALFGLSDDDSVMHNRRPLRAAQRVSPRIGDLLAIGDERFTFVSPQDESEAPEDAPAPACFAYIQNPDGMEECRAVDHDLLFGRLSHCHVQLADTRLSRLAALLAAHGGTWYLHTLSRKPLGRNRKAVHSYTEVKDGDELLIGPLVVRIEVRGVAAGSATPLPTRAISPAPFGRPSELPHASLASATDFAETTDDGSEPHEPAPGPDLRTLRAGAERLEQWLKSQNPSEPGALKGGLGGWLGAQRDRLRRFWYDTPETTAARSLRTSGRVDEAFVILDRAIRGRPDGPELLRELYRLYEAVGFVDLCYRPLRQIEKLADARGGPDPWVLETLARVCERAGRERPSMIDRAIGYWHKLEAATGVSYSRQRTDALALRALREGGYAGASGDAT</sequence>
<dbReference type="InterPro" id="IPR008984">
    <property type="entry name" value="SMAD_FHA_dom_sf"/>
</dbReference>
<dbReference type="KEGG" id="ftj:FTUN_8041"/>
<proteinExistence type="predicted"/>
<gene>
    <name evidence="3" type="ORF">FTUN_8041</name>
</gene>
<dbReference type="SUPFAM" id="SSF49879">
    <property type="entry name" value="SMAD/FHA domain"/>
    <property type="match status" value="1"/>
</dbReference>